<evidence type="ECO:0000313" key="3">
    <source>
        <dbReference type="EMBL" id="PVE56439.1"/>
    </source>
</evidence>
<organism evidence="3 4">
    <name type="scientific">Rhizobium rhizogenes</name>
    <name type="common">Agrobacterium rhizogenes</name>
    <dbReference type="NCBI Taxonomy" id="359"/>
    <lineage>
        <taxon>Bacteria</taxon>
        <taxon>Pseudomonadati</taxon>
        <taxon>Pseudomonadota</taxon>
        <taxon>Alphaproteobacteria</taxon>
        <taxon>Hyphomicrobiales</taxon>
        <taxon>Rhizobiaceae</taxon>
        <taxon>Rhizobium/Agrobacterium group</taxon>
        <taxon>Rhizobium</taxon>
    </lineage>
</organism>
<keyword evidence="2" id="KW-0812">Transmembrane</keyword>
<name>A0AA92C5Q3_RHIRH</name>
<gene>
    <name evidence="3" type="ORF">DC430_01215</name>
</gene>
<keyword evidence="2" id="KW-1133">Transmembrane helix</keyword>
<accession>A0AA92C5Q3</accession>
<comment type="caution">
    <text evidence="3">The sequence shown here is derived from an EMBL/GenBank/DDBJ whole genome shotgun (WGS) entry which is preliminary data.</text>
</comment>
<dbReference type="Proteomes" id="UP000244335">
    <property type="component" value="Unassembled WGS sequence"/>
</dbReference>
<dbReference type="AlphaFoldDB" id="A0AA92C5Q3"/>
<reference evidence="3 4" key="1">
    <citation type="submission" date="2018-04" db="EMBL/GenBank/DDBJ databases">
        <authorList>
            <person name="Hagen T."/>
        </authorList>
    </citation>
    <scope>NUCLEOTIDE SEQUENCE [LARGE SCALE GENOMIC DNA]</scope>
    <source>
        <strain evidence="3 4">TPD7009</strain>
    </source>
</reference>
<sequence>MPKEFDVSLDAQSDKREPPRKPLWPWLLLLVLTLLAIYGYHWFTQMVDDLIVNMPTAIVELLDQLLGEEARRERPLPDQNWRVVAPSP</sequence>
<feature type="region of interest" description="Disordered" evidence="1">
    <location>
        <begin position="1"/>
        <end position="20"/>
    </location>
</feature>
<proteinExistence type="predicted"/>
<evidence type="ECO:0000256" key="2">
    <source>
        <dbReference type="SAM" id="Phobius"/>
    </source>
</evidence>
<feature type="transmembrane region" description="Helical" evidence="2">
    <location>
        <begin position="23"/>
        <end position="43"/>
    </location>
</feature>
<evidence type="ECO:0000256" key="1">
    <source>
        <dbReference type="SAM" id="MobiDB-lite"/>
    </source>
</evidence>
<dbReference type="EMBL" id="QDFR01000001">
    <property type="protein sequence ID" value="PVE56439.1"/>
    <property type="molecule type" value="Genomic_DNA"/>
</dbReference>
<evidence type="ECO:0000313" key="4">
    <source>
        <dbReference type="Proteomes" id="UP000244335"/>
    </source>
</evidence>
<keyword evidence="2" id="KW-0472">Membrane</keyword>
<protein>
    <submittedName>
        <fullName evidence="3">Uncharacterized protein</fullName>
    </submittedName>
</protein>